<name>A0A251YVJ6_9MICO</name>
<feature type="transmembrane region" description="Helical" evidence="1">
    <location>
        <begin position="12"/>
        <end position="45"/>
    </location>
</feature>
<evidence type="ECO:0000256" key="1">
    <source>
        <dbReference type="SAM" id="Phobius"/>
    </source>
</evidence>
<sequence length="130" mass="13896">MAGVPSLRSVMPWWYVGGLALSFLVALLLAPVANLALTAPLWAGVIGTSIRDRRRGTEQMLPRQEAVVAMVLTPGLLGIAALASQVWPFQRGAFDARVLVGGVVALVAAAVLFLALRIRGDRRRRRARGA</sequence>
<proteinExistence type="predicted"/>
<dbReference type="Proteomes" id="UP000195101">
    <property type="component" value="Unassembled WGS sequence"/>
</dbReference>
<evidence type="ECO:0008006" key="4">
    <source>
        <dbReference type="Google" id="ProtNLM"/>
    </source>
</evidence>
<keyword evidence="1" id="KW-1133">Transmembrane helix</keyword>
<organism evidence="2 3">
    <name type="scientific">Clavibacter michiganensis</name>
    <dbReference type="NCBI Taxonomy" id="28447"/>
    <lineage>
        <taxon>Bacteria</taxon>
        <taxon>Bacillati</taxon>
        <taxon>Actinomycetota</taxon>
        <taxon>Actinomycetes</taxon>
        <taxon>Micrococcales</taxon>
        <taxon>Microbacteriaceae</taxon>
        <taxon>Clavibacter</taxon>
    </lineage>
</organism>
<keyword evidence="3" id="KW-1185">Reference proteome</keyword>
<gene>
    <name evidence="2" type="ORF">BFL37_00120</name>
</gene>
<reference evidence="2 3" key="1">
    <citation type="submission" date="2016-08" db="EMBL/GenBank/DDBJ databases">
        <title>Genome sequence of Clavibacter michiganensis spp strain CFBP8019.</title>
        <authorList>
            <person name="Thapa S.P."/>
            <person name="Coaker G."/>
            <person name="Jacques M.-A."/>
        </authorList>
    </citation>
    <scope>NUCLEOTIDE SEQUENCE [LARGE SCALE GENOMIC DNA]</scope>
    <source>
        <strain evidence="2">CFBP8019</strain>
    </source>
</reference>
<dbReference type="AlphaFoldDB" id="A0A251YVJ6"/>
<feature type="transmembrane region" description="Helical" evidence="1">
    <location>
        <begin position="66"/>
        <end position="87"/>
    </location>
</feature>
<dbReference type="EMBL" id="MDJZ01000001">
    <property type="protein sequence ID" value="OUE28250.1"/>
    <property type="molecule type" value="Genomic_DNA"/>
</dbReference>
<comment type="caution">
    <text evidence="2">The sequence shown here is derived from an EMBL/GenBank/DDBJ whole genome shotgun (WGS) entry which is preliminary data.</text>
</comment>
<protein>
    <recommendedName>
        <fullName evidence="4">Integral membrane protein</fullName>
    </recommendedName>
</protein>
<accession>A0A251YVJ6</accession>
<feature type="transmembrane region" description="Helical" evidence="1">
    <location>
        <begin position="99"/>
        <end position="118"/>
    </location>
</feature>
<keyword evidence="1" id="KW-0472">Membrane</keyword>
<keyword evidence="1" id="KW-0812">Transmembrane</keyword>
<evidence type="ECO:0000313" key="3">
    <source>
        <dbReference type="Proteomes" id="UP000195101"/>
    </source>
</evidence>
<evidence type="ECO:0000313" key="2">
    <source>
        <dbReference type="EMBL" id="OUE28250.1"/>
    </source>
</evidence>